<dbReference type="RefSeq" id="WP_204129426.1">
    <property type="nucleotide sequence ID" value="NZ_JAFDVD010000003.1"/>
</dbReference>
<feature type="transmembrane region" description="Helical" evidence="9">
    <location>
        <begin position="282"/>
        <end position="300"/>
    </location>
</feature>
<dbReference type="PANTHER" id="PTHR23535:SF2">
    <property type="entry name" value="SUGAR EFFLUX TRANSPORTER A-RELATED"/>
    <property type="match status" value="1"/>
</dbReference>
<keyword evidence="5" id="KW-0762">Sugar transport</keyword>
<organism evidence="11 12">
    <name type="scientific">Phycicoccus sonneratiae</name>
    <dbReference type="NCBI Taxonomy" id="2807628"/>
    <lineage>
        <taxon>Bacteria</taxon>
        <taxon>Bacillati</taxon>
        <taxon>Actinomycetota</taxon>
        <taxon>Actinomycetes</taxon>
        <taxon>Micrococcales</taxon>
        <taxon>Intrasporangiaceae</taxon>
        <taxon>Phycicoccus</taxon>
    </lineage>
</organism>
<dbReference type="Gene3D" id="1.20.1250.20">
    <property type="entry name" value="MFS general substrate transporter like domains"/>
    <property type="match status" value="1"/>
</dbReference>
<feature type="transmembrane region" description="Helical" evidence="9">
    <location>
        <begin position="144"/>
        <end position="163"/>
    </location>
</feature>
<dbReference type="InterPro" id="IPR020846">
    <property type="entry name" value="MFS_dom"/>
</dbReference>
<keyword evidence="8 9" id="KW-0472">Membrane</keyword>
<evidence type="ECO:0000259" key="10">
    <source>
        <dbReference type="PROSITE" id="PS50850"/>
    </source>
</evidence>
<evidence type="ECO:0000313" key="12">
    <source>
        <dbReference type="Proteomes" id="UP001430172"/>
    </source>
</evidence>
<evidence type="ECO:0000256" key="9">
    <source>
        <dbReference type="SAM" id="Phobius"/>
    </source>
</evidence>
<evidence type="ECO:0000256" key="2">
    <source>
        <dbReference type="ARBA" id="ARBA00006523"/>
    </source>
</evidence>
<evidence type="ECO:0000256" key="8">
    <source>
        <dbReference type="ARBA" id="ARBA00023136"/>
    </source>
</evidence>
<evidence type="ECO:0000256" key="1">
    <source>
        <dbReference type="ARBA" id="ARBA00004651"/>
    </source>
</evidence>
<evidence type="ECO:0000313" key="11">
    <source>
        <dbReference type="EMBL" id="MBM6398928.1"/>
    </source>
</evidence>
<feature type="transmembrane region" description="Helical" evidence="9">
    <location>
        <begin position="251"/>
        <end position="270"/>
    </location>
</feature>
<feature type="transmembrane region" description="Helical" evidence="9">
    <location>
        <begin position="216"/>
        <end position="239"/>
    </location>
</feature>
<keyword evidence="4" id="KW-1003">Cell membrane</keyword>
<dbReference type="InterPro" id="IPR036259">
    <property type="entry name" value="MFS_trans_sf"/>
</dbReference>
<keyword evidence="3" id="KW-0813">Transport</keyword>
<dbReference type="SUPFAM" id="SSF103473">
    <property type="entry name" value="MFS general substrate transporter"/>
    <property type="match status" value="1"/>
</dbReference>
<dbReference type="Pfam" id="PF07690">
    <property type="entry name" value="MFS_1"/>
    <property type="match status" value="1"/>
</dbReference>
<feature type="transmembrane region" description="Helical" evidence="9">
    <location>
        <begin position="169"/>
        <end position="188"/>
    </location>
</feature>
<feature type="transmembrane region" description="Helical" evidence="9">
    <location>
        <begin position="23"/>
        <end position="46"/>
    </location>
</feature>
<dbReference type="Proteomes" id="UP001430172">
    <property type="component" value="Unassembled WGS sequence"/>
</dbReference>
<feature type="domain" description="Major facilitator superfamily (MFS) profile" evidence="10">
    <location>
        <begin position="1"/>
        <end position="393"/>
    </location>
</feature>
<protein>
    <submittedName>
        <fullName evidence="11">MFS transporter</fullName>
    </submittedName>
</protein>
<keyword evidence="6 9" id="KW-0812">Transmembrane</keyword>
<keyword evidence="12" id="KW-1185">Reference proteome</keyword>
<feature type="transmembrane region" description="Helical" evidence="9">
    <location>
        <begin position="83"/>
        <end position="101"/>
    </location>
</feature>
<evidence type="ECO:0000256" key="4">
    <source>
        <dbReference type="ARBA" id="ARBA00022475"/>
    </source>
</evidence>
<comment type="similarity">
    <text evidence="2">Belongs to the major facilitator superfamily. Set transporter family.</text>
</comment>
<dbReference type="PROSITE" id="PS50850">
    <property type="entry name" value="MFS"/>
    <property type="match status" value="1"/>
</dbReference>
<name>A0ABS2CGC6_9MICO</name>
<evidence type="ECO:0000256" key="7">
    <source>
        <dbReference type="ARBA" id="ARBA00022989"/>
    </source>
</evidence>
<evidence type="ECO:0000256" key="3">
    <source>
        <dbReference type="ARBA" id="ARBA00022448"/>
    </source>
</evidence>
<evidence type="ECO:0000256" key="6">
    <source>
        <dbReference type="ARBA" id="ARBA00022692"/>
    </source>
</evidence>
<sequence length="400" mass="40934">MTAAAGSGFLAGHRRALLVPSAALLWGTQFAFLNPAVGIILVSLYGASAAEVGFALAAYNVSGFVSTLVVPTRADRRGDYLRPLLWCGGFTIALTTALALATTLPLAVLALVALGGPAGIAIGLIFAYQRHTGASVQQIMRTRAVFSFAWVGGPPFAAFLMGVLGQRSVLWVVAALGVLGLALTRVMMHAHATSPHARRPPPTGDRMGVALRRPEVLVLLGTFVALGAALNAAVSSLPLLVTDELGLDVEWSGIALGTCAALEIPILVVLGRVTARFGPRRVVAVGCVAGLAYYAAMALAPSTPVLLAGQLPNAVFIATMSGVGLTLFQDVLGRPGLASSLFMNTTRVGAIVAGPVIALGGTSALGYPGVFVGCGVLVLLGLLVLVTARLTRSAAARRED</sequence>
<feature type="transmembrane region" description="Helical" evidence="9">
    <location>
        <begin position="107"/>
        <end position="128"/>
    </location>
</feature>
<comment type="caution">
    <text evidence="11">The sequence shown here is derived from an EMBL/GenBank/DDBJ whole genome shotgun (WGS) entry which is preliminary data.</text>
</comment>
<reference evidence="11" key="1">
    <citation type="submission" date="2021-02" db="EMBL/GenBank/DDBJ databases">
        <title>Phycicoccus sp. MQZ13P-5T, whole genome shotgun sequence.</title>
        <authorList>
            <person name="Tuo L."/>
        </authorList>
    </citation>
    <scope>NUCLEOTIDE SEQUENCE</scope>
    <source>
        <strain evidence="11">MQZ13P-5</strain>
    </source>
</reference>
<comment type="subcellular location">
    <subcellularLocation>
        <location evidence="1">Cell membrane</location>
        <topology evidence="1">Multi-pass membrane protein</topology>
    </subcellularLocation>
</comment>
<keyword evidence="7 9" id="KW-1133">Transmembrane helix</keyword>
<dbReference type="EMBL" id="JAFDVD010000003">
    <property type="protein sequence ID" value="MBM6398928.1"/>
    <property type="molecule type" value="Genomic_DNA"/>
</dbReference>
<feature type="transmembrane region" description="Helical" evidence="9">
    <location>
        <begin position="340"/>
        <end position="359"/>
    </location>
</feature>
<dbReference type="InterPro" id="IPR011701">
    <property type="entry name" value="MFS"/>
</dbReference>
<proteinExistence type="inferred from homology"/>
<dbReference type="PANTHER" id="PTHR23535">
    <property type="entry name" value="SUGAR EFFLUX TRANSPORTER A-RELATED"/>
    <property type="match status" value="1"/>
</dbReference>
<feature type="transmembrane region" description="Helical" evidence="9">
    <location>
        <begin position="306"/>
        <end position="328"/>
    </location>
</feature>
<accession>A0ABS2CGC6</accession>
<feature type="transmembrane region" description="Helical" evidence="9">
    <location>
        <begin position="365"/>
        <end position="388"/>
    </location>
</feature>
<evidence type="ECO:0000256" key="5">
    <source>
        <dbReference type="ARBA" id="ARBA00022597"/>
    </source>
</evidence>
<gene>
    <name evidence="11" type="ORF">JQN70_00845</name>
</gene>
<feature type="transmembrane region" description="Helical" evidence="9">
    <location>
        <begin position="52"/>
        <end position="71"/>
    </location>
</feature>